<evidence type="ECO:0000313" key="1">
    <source>
        <dbReference type="EMBL" id="ACQ79054.1"/>
    </source>
</evidence>
<organism evidence="1 2">
    <name type="scientific">Beutenbergia cavernae (strain ATCC BAA-8 / DSM 12333 / CCUG 43141 / JCM 11478 / NBRC 16432 / NCIMB 13614 / HKI 0122)</name>
    <dbReference type="NCBI Taxonomy" id="471853"/>
    <lineage>
        <taxon>Bacteria</taxon>
        <taxon>Bacillati</taxon>
        <taxon>Actinomycetota</taxon>
        <taxon>Actinomycetes</taxon>
        <taxon>Micrococcales</taxon>
        <taxon>Beutenbergiaceae</taxon>
        <taxon>Beutenbergia</taxon>
    </lineage>
</organism>
<sequence length="442" mass="46645">MATPHLAPGLTRRGFHHLALGAGAVTAIGATAACAVEPEETPQETGSGPVELNFVWWGDAARAEVTEAALDIYREAHPDVTITTEYQDSTPYKDKLATRIAAGDAPDLMAMRRDQLREYGDRGALLDLNGVDGLDIGQIPDSAIDPWTVDGALLGVPAGLNTIGFIVQTTVLDEYGIDLPDGDTWTWDDLKVFADSITAASGGAVYGTGFEVATVANLYVYVRQQGEDLYTEDGALGASVATMQGWFDMIGAMRESGGFPPAGFFEDVGGGAEASYTAQGKLASEIIPTNNFKAYNEACGGTLALLRIPSESTAERRGQSIDCPHLWSIAADSPNQAAAADLLNFLTNDLSAWQAMMTTRGVPPNSEVAQELMGDLPEDDVTASEYLLGLAEEDLPPAFADPVGATEVQSLLADISTEVEFERVTAADGAQQFVDEANAVLG</sequence>
<dbReference type="Pfam" id="PF13416">
    <property type="entry name" value="SBP_bac_8"/>
    <property type="match status" value="1"/>
</dbReference>
<proteinExistence type="predicted"/>
<dbReference type="InterPro" id="IPR050490">
    <property type="entry name" value="Bact_solute-bd_prot1"/>
</dbReference>
<dbReference type="eggNOG" id="COG1653">
    <property type="taxonomic scope" value="Bacteria"/>
</dbReference>
<gene>
    <name evidence="1" type="ordered locus">Bcav_0793</name>
</gene>
<dbReference type="Proteomes" id="UP000007962">
    <property type="component" value="Chromosome"/>
</dbReference>
<dbReference type="STRING" id="471853.Bcav_0793"/>
<dbReference type="PROSITE" id="PS51318">
    <property type="entry name" value="TAT"/>
    <property type="match status" value="1"/>
</dbReference>
<dbReference type="SUPFAM" id="SSF53850">
    <property type="entry name" value="Periplasmic binding protein-like II"/>
    <property type="match status" value="1"/>
</dbReference>
<dbReference type="KEGG" id="bcv:Bcav_0793"/>
<dbReference type="PANTHER" id="PTHR43649">
    <property type="entry name" value="ARABINOSE-BINDING PROTEIN-RELATED"/>
    <property type="match status" value="1"/>
</dbReference>
<dbReference type="EMBL" id="CP001618">
    <property type="protein sequence ID" value="ACQ79054.1"/>
    <property type="molecule type" value="Genomic_DNA"/>
</dbReference>
<dbReference type="RefSeq" id="WP_012725834.1">
    <property type="nucleotide sequence ID" value="NC_012669.1"/>
</dbReference>
<keyword evidence="2" id="KW-1185">Reference proteome</keyword>
<accession>C5BYU6</accession>
<protein>
    <submittedName>
        <fullName evidence="1">Extracellular solute-binding protein family 1</fullName>
    </submittedName>
</protein>
<dbReference type="PANTHER" id="PTHR43649:SF11">
    <property type="entry name" value="ABC TRANSPORTER SUBSTRATE-BINDING PROTEIN YESO-RELATED"/>
    <property type="match status" value="1"/>
</dbReference>
<name>C5BYU6_BEUC1</name>
<dbReference type="Gene3D" id="3.40.190.10">
    <property type="entry name" value="Periplasmic binding protein-like II"/>
    <property type="match status" value="2"/>
</dbReference>
<dbReference type="InterPro" id="IPR006059">
    <property type="entry name" value="SBP"/>
</dbReference>
<reference evidence="1 2" key="1">
    <citation type="journal article" date="2009" name="Stand. Genomic Sci.">
        <title>Complete genome sequence of Beutenbergia cavernae type strain (HKI 0122).</title>
        <authorList>
            <person name="Land M."/>
            <person name="Pukall R."/>
            <person name="Abt B."/>
            <person name="Goker M."/>
            <person name="Rohde M."/>
            <person name="Glavina Del Rio T."/>
            <person name="Tice H."/>
            <person name="Copeland A."/>
            <person name="Cheng J.F."/>
            <person name="Lucas S."/>
            <person name="Chen F."/>
            <person name="Nolan M."/>
            <person name="Bruce D."/>
            <person name="Goodwin L."/>
            <person name="Pitluck S."/>
            <person name="Ivanova N."/>
            <person name="Mavromatis K."/>
            <person name="Ovchinnikova G."/>
            <person name="Pati A."/>
            <person name="Chen A."/>
            <person name="Palaniappan K."/>
            <person name="Hauser L."/>
            <person name="Chang Y.J."/>
            <person name="Jefferies C.C."/>
            <person name="Saunders E."/>
            <person name="Brettin T."/>
            <person name="Detter J.C."/>
            <person name="Han C."/>
            <person name="Chain P."/>
            <person name="Bristow J."/>
            <person name="Eisen J.A."/>
            <person name="Markowitz V."/>
            <person name="Hugenholtz P."/>
            <person name="Kyrpides N.C."/>
            <person name="Klenk H.P."/>
            <person name="Lapidus A."/>
        </authorList>
    </citation>
    <scope>NUCLEOTIDE SEQUENCE [LARGE SCALE GENOMIC DNA]</scope>
    <source>
        <strain evidence="2">ATCC BAA-8 / DSM 12333 / NBRC 16432</strain>
    </source>
</reference>
<dbReference type="AlphaFoldDB" id="C5BYU6"/>
<dbReference type="HOGENOM" id="CLU_031285_5_0_11"/>
<evidence type="ECO:0000313" key="2">
    <source>
        <dbReference type="Proteomes" id="UP000007962"/>
    </source>
</evidence>
<dbReference type="InterPro" id="IPR006311">
    <property type="entry name" value="TAT_signal"/>
</dbReference>